<evidence type="ECO:0000313" key="2">
    <source>
        <dbReference type="EMBL" id="SHI91608.1"/>
    </source>
</evidence>
<dbReference type="STRING" id="683124.SAMN05444337_1103"/>
<evidence type="ECO:0000313" key="3">
    <source>
        <dbReference type="Proteomes" id="UP000184232"/>
    </source>
</evidence>
<dbReference type="RefSeq" id="WP_072782659.1">
    <property type="nucleotide sequence ID" value="NZ_CP045292.1"/>
</dbReference>
<feature type="chain" id="PRO_5012906588" evidence="1">
    <location>
        <begin position="19"/>
        <end position="127"/>
    </location>
</feature>
<protein>
    <submittedName>
        <fullName evidence="2">Uncharacterized protein</fullName>
    </submittedName>
</protein>
<keyword evidence="3" id="KW-1185">Reference proteome</keyword>
<accession>A0A1M6F1L1</accession>
<keyword evidence="1" id="KW-0732">Signal</keyword>
<name>A0A1M6F1L1_9FLAO</name>
<proteinExistence type="predicted"/>
<gene>
    <name evidence="2" type="ORF">SAMN05444337_1103</name>
</gene>
<dbReference type="Proteomes" id="UP000184232">
    <property type="component" value="Unassembled WGS sequence"/>
</dbReference>
<feature type="signal peptide" evidence="1">
    <location>
        <begin position="1"/>
        <end position="18"/>
    </location>
</feature>
<dbReference type="AlphaFoldDB" id="A0A1M6F1L1"/>
<sequence>MKKIVPFILILIALQSFQCENDNQNDVITEEMLNNKRTEITNYIGQFSCSATSTCNFIALGSKPCGGPREYLVYSNNVDQNELQQLVSEYYTMDSTRNVQTNAISDCSIVMPPENINCIDGVCTIIN</sequence>
<organism evidence="2 3">
    <name type="scientific">Flavobacterium haoranii</name>
    <dbReference type="NCBI Taxonomy" id="683124"/>
    <lineage>
        <taxon>Bacteria</taxon>
        <taxon>Pseudomonadati</taxon>
        <taxon>Bacteroidota</taxon>
        <taxon>Flavobacteriia</taxon>
        <taxon>Flavobacteriales</taxon>
        <taxon>Flavobacteriaceae</taxon>
        <taxon>Flavobacterium</taxon>
    </lineage>
</organism>
<reference evidence="2 3" key="1">
    <citation type="submission" date="2016-11" db="EMBL/GenBank/DDBJ databases">
        <authorList>
            <person name="Jaros S."/>
            <person name="Januszkiewicz K."/>
            <person name="Wedrychowicz H."/>
        </authorList>
    </citation>
    <scope>NUCLEOTIDE SEQUENCE [LARGE SCALE GENOMIC DNA]</scope>
    <source>
        <strain evidence="2 3">DSM 22807</strain>
    </source>
</reference>
<dbReference type="OrthoDB" id="5526158at2"/>
<evidence type="ECO:0000256" key="1">
    <source>
        <dbReference type="SAM" id="SignalP"/>
    </source>
</evidence>
<dbReference type="EMBL" id="FQZH01000001">
    <property type="protein sequence ID" value="SHI91608.1"/>
    <property type="molecule type" value="Genomic_DNA"/>
</dbReference>